<protein>
    <submittedName>
        <fullName evidence="6">Globin</fullName>
    </submittedName>
</protein>
<dbReference type="PANTHER" id="PTHR47366:SF1">
    <property type="entry name" value="TWO-ON-TWO HEMOGLOBIN-3"/>
    <property type="match status" value="1"/>
</dbReference>
<dbReference type="Gene3D" id="1.10.490.10">
    <property type="entry name" value="Globins"/>
    <property type="match status" value="1"/>
</dbReference>
<sequence length="132" mass="15200">MSESTADQSPSFYDAVGGEETFVKLVHRFYEGVRADPLLRPMYPEEDLAGAEERLRLFLMQYWGGPRTYSDSRGHPRLRMRHAPFAVTPAARDAWLRHMRTAVDELALAEPHRAQLWDYLVYAAESMVNQAE</sequence>
<dbReference type="CDD" id="cd14771">
    <property type="entry name" value="TrHb2_Mt-trHbO-like_O"/>
    <property type="match status" value="1"/>
</dbReference>
<evidence type="ECO:0000256" key="3">
    <source>
        <dbReference type="ARBA" id="ARBA00022723"/>
    </source>
</evidence>
<dbReference type="SUPFAM" id="SSF46458">
    <property type="entry name" value="Globin-like"/>
    <property type="match status" value="1"/>
</dbReference>
<dbReference type="RefSeq" id="WP_358349411.1">
    <property type="nucleotide sequence ID" value="NZ_JBEZFP010000008.1"/>
</dbReference>
<proteinExistence type="inferred from homology"/>
<dbReference type="PANTHER" id="PTHR47366">
    <property type="entry name" value="TWO-ON-TWO HEMOGLOBIN-3"/>
    <property type="match status" value="1"/>
</dbReference>
<keyword evidence="1" id="KW-0813">Transport</keyword>
<evidence type="ECO:0000256" key="2">
    <source>
        <dbReference type="ARBA" id="ARBA00022617"/>
    </source>
</evidence>
<dbReference type="InterPro" id="IPR012292">
    <property type="entry name" value="Globin/Proto"/>
</dbReference>
<evidence type="ECO:0000256" key="1">
    <source>
        <dbReference type="ARBA" id="ARBA00022448"/>
    </source>
</evidence>
<name>A0ABV3DD16_9ACTN</name>
<gene>
    <name evidence="6" type="ORF">AB0C36_05135</name>
</gene>
<dbReference type="InterPro" id="IPR001486">
    <property type="entry name" value="Hemoglobin_trunc"/>
</dbReference>
<dbReference type="InterPro" id="IPR009050">
    <property type="entry name" value="Globin-like_sf"/>
</dbReference>
<keyword evidence="3" id="KW-0479">Metal-binding</keyword>
<dbReference type="Proteomes" id="UP001551482">
    <property type="component" value="Unassembled WGS sequence"/>
</dbReference>
<comment type="caution">
    <text evidence="6">The sequence shown here is derived from an EMBL/GenBank/DDBJ whole genome shotgun (WGS) entry which is preliminary data.</text>
</comment>
<evidence type="ECO:0000256" key="5">
    <source>
        <dbReference type="ARBA" id="ARBA00034496"/>
    </source>
</evidence>
<evidence type="ECO:0000313" key="7">
    <source>
        <dbReference type="Proteomes" id="UP001551482"/>
    </source>
</evidence>
<dbReference type="EMBL" id="JBEZFP010000008">
    <property type="protein sequence ID" value="MEU8132874.1"/>
    <property type="molecule type" value="Genomic_DNA"/>
</dbReference>
<organism evidence="6 7">
    <name type="scientific">Streptodolium elevatio</name>
    <dbReference type="NCBI Taxonomy" id="3157996"/>
    <lineage>
        <taxon>Bacteria</taxon>
        <taxon>Bacillati</taxon>
        <taxon>Actinomycetota</taxon>
        <taxon>Actinomycetes</taxon>
        <taxon>Kitasatosporales</taxon>
        <taxon>Streptomycetaceae</taxon>
        <taxon>Streptodolium</taxon>
    </lineage>
</organism>
<dbReference type="Pfam" id="PF01152">
    <property type="entry name" value="Bac_globin"/>
    <property type="match status" value="1"/>
</dbReference>
<comment type="similarity">
    <text evidence="5">Belongs to the truncated hemoglobin family. Group II subfamily.</text>
</comment>
<evidence type="ECO:0000256" key="4">
    <source>
        <dbReference type="ARBA" id="ARBA00023004"/>
    </source>
</evidence>
<accession>A0ABV3DD16</accession>
<evidence type="ECO:0000313" key="6">
    <source>
        <dbReference type="EMBL" id="MEU8132874.1"/>
    </source>
</evidence>
<reference evidence="6 7" key="1">
    <citation type="submission" date="2024-06" db="EMBL/GenBank/DDBJ databases">
        <title>The Natural Products Discovery Center: Release of the First 8490 Sequenced Strains for Exploring Actinobacteria Biosynthetic Diversity.</title>
        <authorList>
            <person name="Kalkreuter E."/>
            <person name="Kautsar S.A."/>
            <person name="Yang D."/>
            <person name="Bader C.D."/>
            <person name="Teijaro C.N."/>
            <person name="Fluegel L."/>
            <person name="Davis C.M."/>
            <person name="Simpson J.R."/>
            <person name="Lauterbach L."/>
            <person name="Steele A.D."/>
            <person name="Gui C."/>
            <person name="Meng S."/>
            <person name="Li G."/>
            <person name="Viehrig K."/>
            <person name="Ye F."/>
            <person name="Su P."/>
            <person name="Kiefer A.F."/>
            <person name="Nichols A."/>
            <person name="Cepeda A.J."/>
            <person name="Yan W."/>
            <person name="Fan B."/>
            <person name="Jiang Y."/>
            <person name="Adhikari A."/>
            <person name="Zheng C.-J."/>
            <person name="Schuster L."/>
            <person name="Cowan T.M."/>
            <person name="Smanski M.J."/>
            <person name="Chevrette M.G."/>
            <person name="De Carvalho L.P.S."/>
            <person name="Shen B."/>
        </authorList>
    </citation>
    <scope>NUCLEOTIDE SEQUENCE [LARGE SCALE GENOMIC DNA]</scope>
    <source>
        <strain evidence="6 7">NPDC048946</strain>
    </source>
</reference>
<keyword evidence="7" id="KW-1185">Reference proteome</keyword>
<dbReference type="InterPro" id="IPR044203">
    <property type="entry name" value="GlbO/GLB3-like"/>
</dbReference>
<keyword evidence="4" id="KW-0408">Iron</keyword>
<keyword evidence="2" id="KW-0349">Heme</keyword>